<sequence>MLRLSLFVFFLPLVVGFCPNGSYEFQKKCYFFKSNATGFAEAELNCNDIGGDLTSIHSGFTNALITDYATDNFHDVKDFWIGFSNVVTPRNYTWIDQSKVDFLNWEPKQPGSISGSKCVAVNLKSGSWKTEQCSKKKPYVCAINSNSGPTTTTKRSVSNTTTARYTKSTTKQPMTTTYTRKYCTGNFTYYEPTNSCYANFFTSATDAKTWNDAEIFCQSLNGHLASIHSDDEFKFIMNFDYFSNSWYWPWLGLSKINQGGTWQWTDGTPTDYLPWGEGQPVYRNQCVFGSEGSFVSFNCSQPATTLCKI</sequence>
<name>A0AC34EZT7_9BILA</name>
<evidence type="ECO:0000313" key="1">
    <source>
        <dbReference type="Proteomes" id="UP000887579"/>
    </source>
</evidence>
<dbReference type="Proteomes" id="UP000887579">
    <property type="component" value="Unplaced"/>
</dbReference>
<accession>A0AC34EZT7</accession>
<organism evidence="1 2">
    <name type="scientific">Panagrolaimus sp. ES5</name>
    <dbReference type="NCBI Taxonomy" id="591445"/>
    <lineage>
        <taxon>Eukaryota</taxon>
        <taxon>Metazoa</taxon>
        <taxon>Ecdysozoa</taxon>
        <taxon>Nematoda</taxon>
        <taxon>Chromadorea</taxon>
        <taxon>Rhabditida</taxon>
        <taxon>Tylenchina</taxon>
        <taxon>Panagrolaimomorpha</taxon>
        <taxon>Panagrolaimoidea</taxon>
        <taxon>Panagrolaimidae</taxon>
        <taxon>Panagrolaimus</taxon>
    </lineage>
</organism>
<reference evidence="2" key="1">
    <citation type="submission" date="2022-11" db="UniProtKB">
        <authorList>
            <consortium name="WormBaseParasite"/>
        </authorList>
    </citation>
    <scope>IDENTIFICATION</scope>
</reference>
<dbReference type="WBParaSite" id="ES5_v2.g10197.t1">
    <property type="protein sequence ID" value="ES5_v2.g10197.t1"/>
    <property type="gene ID" value="ES5_v2.g10197"/>
</dbReference>
<proteinExistence type="predicted"/>
<evidence type="ECO:0000313" key="2">
    <source>
        <dbReference type="WBParaSite" id="ES5_v2.g10197.t1"/>
    </source>
</evidence>
<protein>
    <submittedName>
        <fullName evidence="2">C-type lectin domain-containing protein</fullName>
    </submittedName>
</protein>